<dbReference type="PANTHER" id="PTHR46401">
    <property type="entry name" value="GLYCOSYLTRANSFERASE WBBK-RELATED"/>
    <property type="match status" value="1"/>
</dbReference>
<name>A0ABR6WEX5_9BACT</name>
<dbReference type="PANTHER" id="PTHR46401:SF2">
    <property type="entry name" value="GLYCOSYLTRANSFERASE WBBK-RELATED"/>
    <property type="match status" value="1"/>
</dbReference>
<evidence type="ECO:0000259" key="2">
    <source>
        <dbReference type="Pfam" id="PF13439"/>
    </source>
</evidence>
<dbReference type="InterPro" id="IPR028098">
    <property type="entry name" value="Glyco_trans_4-like_N"/>
</dbReference>
<organism evidence="3 4">
    <name type="scientific">Spirosoma utsteinense</name>
    <dbReference type="NCBI Taxonomy" id="2585773"/>
    <lineage>
        <taxon>Bacteria</taxon>
        <taxon>Pseudomonadati</taxon>
        <taxon>Bacteroidota</taxon>
        <taxon>Cytophagia</taxon>
        <taxon>Cytophagales</taxon>
        <taxon>Cytophagaceae</taxon>
        <taxon>Spirosoma</taxon>
    </lineage>
</organism>
<gene>
    <name evidence="3" type="ORF">FH603_5089</name>
</gene>
<dbReference type="Gene3D" id="3.40.50.2000">
    <property type="entry name" value="Glycogen Phosphorylase B"/>
    <property type="match status" value="2"/>
</dbReference>
<protein>
    <submittedName>
        <fullName evidence="3">Glycosyltransferase involved in cell wall biosynthesis</fullName>
    </submittedName>
</protein>
<comment type="caution">
    <text evidence="3">The sequence shown here is derived from an EMBL/GenBank/DDBJ whole genome shotgun (WGS) entry which is preliminary data.</text>
</comment>
<dbReference type="Pfam" id="PF13692">
    <property type="entry name" value="Glyco_trans_1_4"/>
    <property type="match status" value="1"/>
</dbReference>
<dbReference type="CDD" id="cd03809">
    <property type="entry name" value="GT4_MtfB-like"/>
    <property type="match status" value="1"/>
</dbReference>
<keyword evidence="4" id="KW-1185">Reference proteome</keyword>
<dbReference type="Proteomes" id="UP000700732">
    <property type="component" value="Unassembled WGS sequence"/>
</dbReference>
<evidence type="ECO:0000256" key="1">
    <source>
        <dbReference type="ARBA" id="ARBA00022679"/>
    </source>
</evidence>
<evidence type="ECO:0000313" key="4">
    <source>
        <dbReference type="Proteomes" id="UP000700732"/>
    </source>
</evidence>
<accession>A0ABR6WEX5</accession>
<dbReference type="RefSeq" id="WP_186741218.1">
    <property type="nucleotide sequence ID" value="NZ_VFIA01000050.1"/>
</dbReference>
<feature type="domain" description="Glycosyltransferase subfamily 4-like N-terminal" evidence="2">
    <location>
        <begin position="18"/>
        <end position="175"/>
    </location>
</feature>
<evidence type="ECO:0000313" key="3">
    <source>
        <dbReference type="EMBL" id="MBC3794560.1"/>
    </source>
</evidence>
<sequence length="394" mass="44223">MNIVFFAHPTFLNQQSMQRFARMLTEGMKQRGHTVELWSPQARVLQLPSLPVMRKWLAYIDQYIVFPCEVRARLKNCSSDTLFVLTDNALGPYLPIVANRPHVIHCHDFLAQRSALGEIPENPTSWTGRNYQAYIRRGYSKGKRFIPISQKTKDDLSRMLPAPPLTWEVVYNGLNQPFTPSDPGAARTVLSKKFGIDLSAGYLLHVGGNIWYKNRLGVLEIYEAWRSTDQQNLPLLMIGEAPDAPLLTKQAASTFKADIHFLSGVDDEYVRLAYVGASVFLFPSLAEGFGWPIAEAMASGCPVITTNEAPMTEVAGKAGFLIPRRPNNPASVNDWANEAARVVKTILNLSPEKHKMVVACGLENSERFNPEKTLDRFEQLYQKIAKEDGLNTVQ</sequence>
<keyword evidence="1" id="KW-0808">Transferase</keyword>
<dbReference type="SUPFAM" id="SSF53756">
    <property type="entry name" value="UDP-Glycosyltransferase/glycogen phosphorylase"/>
    <property type="match status" value="1"/>
</dbReference>
<dbReference type="EMBL" id="VFIA01000050">
    <property type="protein sequence ID" value="MBC3794560.1"/>
    <property type="molecule type" value="Genomic_DNA"/>
</dbReference>
<dbReference type="Pfam" id="PF13439">
    <property type="entry name" value="Glyco_transf_4"/>
    <property type="match status" value="1"/>
</dbReference>
<reference evidence="3 4" key="1">
    <citation type="submission" date="2019-06" db="EMBL/GenBank/DDBJ databases">
        <title>Spirosoma utsteinense sp. nov. isolated from Antarctic ice-free soils.</title>
        <authorList>
            <person name="Tahon G."/>
        </authorList>
    </citation>
    <scope>NUCLEOTIDE SEQUENCE [LARGE SCALE GENOMIC DNA]</scope>
    <source>
        <strain evidence="3 4">LMG 31447</strain>
    </source>
</reference>
<proteinExistence type="predicted"/>